<feature type="domain" description="Endoplasmic reticulum vesicle transporter N-terminal" evidence="8">
    <location>
        <begin position="22"/>
        <end position="109"/>
    </location>
</feature>
<feature type="compositionally biased region" description="Polar residues" evidence="5">
    <location>
        <begin position="527"/>
        <end position="542"/>
    </location>
</feature>
<feature type="transmembrane region" description="Helical" evidence="6">
    <location>
        <begin position="315"/>
        <end position="334"/>
    </location>
</feature>
<feature type="transmembrane region" description="Helical" evidence="6">
    <location>
        <begin position="41"/>
        <end position="58"/>
    </location>
</feature>
<dbReference type="OrthoDB" id="5541786at2759"/>
<dbReference type="EMBL" id="JAACJO010000004">
    <property type="protein sequence ID" value="KAF5359391.1"/>
    <property type="molecule type" value="Genomic_DNA"/>
</dbReference>
<dbReference type="GO" id="GO:0030134">
    <property type="term" value="C:COPII-coated ER to Golgi transport vesicle"/>
    <property type="evidence" value="ECO:0007669"/>
    <property type="project" value="TreeGrafter"/>
</dbReference>
<dbReference type="InterPro" id="IPR012936">
    <property type="entry name" value="Erv_C"/>
</dbReference>
<dbReference type="PANTHER" id="PTHR10984">
    <property type="entry name" value="ENDOPLASMIC RETICULUM-GOLGI INTERMEDIATE COMPARTMENT PROTEIN"/>
    <property type="match status" value="1"/>
</dbReference>
<evidence type="ECO:0000256" key="3">
    <source>
        <dbReference type="ARBA" id="ARBA00022989"/>
    </source>
</evidence>
<sequence length="552" mass="59032">MANSSEDDSSVLNKLDAAAAPLAKFDAFPKVPSAYKARSEGRGFVTIFIMLVVFVFMLNDIGEYVWGWPEYTFAVDKENAPYMFINLDMVVNMPCRVLSVDLRDAVGDRLLLSGGLRRDGTKFDVSQATTLKEHSKALSASQVTSQSRRSRGLFDTLLRRKSEPKFKPTYNYEADGSACRIYGTLAAKRVTANLHITTLGHGYASYEHVDHNQMNLSHVITEFSFGPYFPDITQPLDNSFEVTQDHFTAFQYYLHVVPTTYIAPRSYPLQTNQYSVTHYTRVVEHNQGTPGIFFKFDLDPMSITIHQKTTTFIQLVIRCVGVIGGIFVCMGYAIRITTRAVEVVSGADQTPGIVAAESSGVKVGLRAKWGGGELRARPQSGRMVRQGNGWVLEGSNGVGSPAYGGGSYAGTPVSGAFASPGMPSPYLHSPAPSTPPPPPGSAVGLGFPSSTFGPAPGTPATPAPGLNGHGHGHGHMRTPSLLGGPPRVPYTPSLQANGATTVGEGGLPGTPSYSVFPPTPNPAAASGSGTTNGFAAQQQQHEQGPPKGKKDD</sequence>
<keyword evidence="2 6" id="KW-0812">Transmembrane</keyword>
<organism evidence="9 10">
    <name type="scientific">Leucocoprinus leucothites</name>
    <dbReference type="NCBI Taxonomy" id="201217"/>
    <lineage>
        <taxon>Eukaryota</taxon>
        <taxon>Fungi</taxon>
        <taxon>Dikarya</taxon>
        <taxon>Basidiomycota</taxon>
        <taxon>Agaricomycotina</taxon>
        <taxon>Agaricomycetes</taxon>
        <taxon>Agaricomycetidae</taxon>
        <taxon>Agaricales</taxon>
        <taxon>Agaricineae</taxon>
        <taxon>Agaricaceae</taxon>
        <taxon>Leucocoprinus</taxon>
    </lineage>
</organism>
<dbReference type="GO" id="GO:0006890">
    <property type="term" value="P:retrograde vesicle-mediated transport, Golgi to endoplasmic reticulum"/>
    <property type="evidence" value="ECO:0007669"/>
    <property type="project" value="TreeGrafter"/>
</dbReference>
<evidence type="ECO:0000256" key="6">
    <source>
        <dbReference type="SAM" id="Phobius"/>
    </source>
</evidence>
<keyword evidence="3 6" id="KW-1133">Transmembrane helix</keyword>
<feature type="region of interest" description="Disordered" evidence="5">
    <location>
        <begin position="426"/>
        <end position="552"/>
    </location>
</feature>
<gene>
    <name evidence="9" type="ORF">D9756_002917</name>
</gene>
<dbReference type="AlphaFoldDB" id="A0A8H5LJA3"/>
<dbReference type="InterPro" id="IPR045888">
    <property type="entry name" value="Erv"/>
</dbReference>
<accession>A0A8H5LJA3</accession>
<dbReference type="GO" id="GO:0005789">
    <property type="term" value="C:endoplasmic reticulum membrane"/>
    <property type="evidence" value="ECO:0007669"/>
    <property type="project" value="TreeGrafter"/>
</dbReference>
<evidence type="ECO:0000256" key="2">
    <source>
        <dbReference type="ARBA" id="ARBA00022692"/>
    </source>
</evidence>
<keyword evidence="10" id="KW-1185">Reference proteome</keyword>
<dbReference type="Proteomes" id="UP000559027">
    <property type="component" value="Unassembled WGS sequence"/>
</dbReference>
<dbReference type="PANTHER" id="PTHR10984:SF81">
    <property type="entry name" value="ER-DERIVED VESICLES PROTEIN ERV41"/>
    <property type="match status" value="1"/>
</dbReference>
<protein>
    <recommendedName>
        <fullName evidence="11">DUF1692-domain-containing protein</fullName>
    </recommendedName>
</protein>
<reference evidence="9 10" key="1">
    <citation type="journal article" date="2020" name="ISME J.">
        <title>Uncovering the hidden diversity of litter-decomposition mechanisms in mushroom-forming fungi.</title>
        <authorList>
            <person name="Floudas D."/>
            <person name="Bentzer J."/>
            <person name="Ahren D."/>
            <person name="Johansson T."/>
            <person name="Persson P."/>
            <person name="Tunlid A."/>
        </authorList>
    </citation>
    <scope>NUCLEOTIDE SEQUENCE [LARGE SCALE GENOMIC DNA]</scope>
    <source>
        <strain evidence="9 10">CBS 146.42</strain>
    </source>
</reference>
<keyword evidence="4 6" id="KW-0472">Membrane</keyword>
<evidence type="ECO:0000313" key="10">
    <source>
        <dbReference type="Proteomes" id="UP000559027"/>
    </source>
</evidence>
<evidence type="ECO:0000259" key="8">
    <source>
        <dbReference type="Pfam" id="PF13850"/>
    </source>
</evidence>
<name>A0A8H5LJA3_9AGAR</name>
<evidence type="ECO:0000259" key="7">
    <source>
        <dbReference type="Pfam" id="PF07970"/>
    </source>
</evidence>
<feature type="domain" description="Endoplasmic reticulum vesicle transporter C-terminal" evidence="7">
    <location>
        <begin position="173"/>
        <end position="331"/>
    </location>
</feature>
<evidence type="ECO:0000256" key="4">
    <source>
        <dbReference type="ARBA" id="ARBA00023136"/>
    </source>
</evidence>
<dbReference type="GO" id="GO:0000139">
    <property type="term" value="C:Golgi membrane"/>
    <property type="evidence" value="ECO:0007669"/>
    <property type="project" value="TreeGrafter"/>
</dbReference>
<evidence type="ECO:0000313" key="9">
    <source>
        <dbReference type="EMBL" id="KAF5359391.1"/>
    </source>
</evidence>
<dbReference type="Pfam" id="PF13850">
    <property type="entry name" value="ERGIC_N"/>
    <property type="match status" value="1"/>
</dbReference>
<evidence type="ECO:0000256" key="5">
    <source>
        <dbReference type="SAM" id="MobiDB-lite"/>
    </source>
</evidence>
<comment type="subcellular location">
    <subcellularLocation>
        <location evidence="1">Membrane</location>
    </subcellularLocation>
</comment>
<dbReference type="GO" id="GO:0006888">
    <property type="term" value="P:endoplasmic reticulum to Golgi vesicle-mediated transport"/>
    <property type="evidence" value="ECO:0007669"/>
    <property type="project" value="TreeGrafter"/>
</dbReference>
<dbReference type="InterPro" id="IPR039542">
    <property type="entry name" value="Erv_N"/>
</dbReference>
<comment type="caution">
    <text evidence="9">The sequence shown here is derived from an EMBL/GenBank/DDBJ whole genome shotgun (WGS) entry which is preliminary data.</text>
</comment>
<proteinExistence type="predicted"/>
<evidence type="ECO:0008006" key="11">
    <source>
        <dbReference type="Google" id="ProtNLM"/>
    </source>
</evidence>
<evidence type="ECO:0000256" key="1">
    <source>
        <dbReference type="ARBA" id="ARBA00004370"/>
    </source>
</evidence>
<dbReference type="Pfam" id="PF07970">
    <property type="entry name" value="COPIIcoated_ERV"/>
    <property type="match status" value="1"/>
</dbReference>